<accession>A0A7C8I5J7</accession>
<dbReference type="PANTHER" id="PTHR35043:SF8">
    <property type="entry name" value="DUF4220 DOMAIN-CONTAINING PROTEIN"/>
    <property type="match status" value="1"/>
</dbReference>
<name>A0A7C8I5J7_9PLEO</name>
<feature type="non-terminal residue" evidence="2">
    <location>
        <position position="211"/>
    </location>
</feature>
<keyword evidence="1" id="KW-0812">Transmembrane</keyword>
<reference evidence="2 3" key="1">
    <citation type="submission" date="2020-01" db="EMBL/GenBank/DDBJ databases">
        <authorList>
            <consortium name="DOE Joint Genome Institute"/>
            <person name="Haridas S."/>
            <person name="Albert R."/>
            <person name="Binder M."/>
            <person name="Bloem J."/>
            <person name="Labutti K."/>
            <person name="Salamov A."/>
            <person name="Andreopoulos B."/>
            <person name="Baker S.E."/>
            <person name="Barry K."/>
            <person name="Bills G."/>
            <person name="Bluhm B.H."/>
            <person name="Cannon C."/>
            <person name="Castanera R."/>
            <person name="Culley D.E."/>
            <person name="Daum C."/>
            <person name="Ezra D."/>
            <person name="Gonzalez J.B."/>
            <person name="Henrissat B."/>
            <person name="Kuo A."/>
            <person name="Liang C."/>
            <person name="Lipzen A."/>
            <person name="Lutzoni F."/>
            <person name="Magnuson J."/>
            <person name="Mondo S."/>
            <person name="Nolan M."/>
            <person name="Ohm R."/>
            <person name="Pangilinan J."/>
            <person name="Park H.-J.H."/>
            <person name="Ramirez L."/>
            <person name="Alfaro M."/>
            <person name="Sun H."/>
            <person name="Tritt A."/>
            <person name="Yoshinaga Y."/>
            <person name="Zwiers L.-H.L."/>
            <person name="Turgeon B.G."/>
            <person name="Goodwin S.B."/>
            <person name="Spatafora J.W."/>
            <person name="Crous P.W."/>
            <person name="Grigoriev I.V."/>
        </authorList>
    </citation>
    <scope>NUCLEOTIDE SEQUENCE [LARGE SCALE GENOMIC DNA]</scope>
    <source>
        <strain evidence="2 3">CBS 611.86</strain>
    </source>
</reference>
<feature type="transmembrane region" description="Helical" evidence="1">
    <location>
        <begin position="23"/>
        <end position="43"/>
    </location>
</feature>
<evidence type="ECO:0000256" key="1">
    <source>
        <dbReference type="SAM" id="Phobius"/>
    </source>
</evidence>
<evidence type="ECO:0000313" key="2">
    <source>
        <dbReference type="EMBL" id="KAF2871354.1"/>
    </source>
</evidence>
<keyword evidence="3" id="KW-1185">Reference proteome</keyword>
<comment type="caution">
    <text evidence="2">The sequence shown here is derived from an EMBL/GenBank/DDBJ whole genome shotgun (WGS) entry which is preliminary data.</text>
</comment>
<evidence type="ECO:0000313" key="3">
    <source>
        <dbReference type="Proteomes" id="UP000481861"/>
    </source>
</evidence>
<keyword evidence="1" id="KW-0472">Membrane</keyword>
<protein>
    <submittedName>
        <fullName evidence="2">Uncharacterized protein</fullName>
    </submittedName>
</protein>
<dbReference type="PANTHER" id="PTHR35043">
    <property type="entry name" value="TRANSCRIPTION FACTOR DOMAIN-CONTAINING PROTEIN"/>
    <property type="match status" value="1"/>
</dbReference>
<proteinExistence type="predicted"/>
<sequence length="211" mass="24105">MSRRENLEELVPWQSGPGPTDRGGFSIVWSCVAVIITCTWTTLHLNIPARTDSFWTKLLRKIKWMIVMIVLPEFIFSHAMHRHIKWTITHNYFLNMGGIVNSTNHLPIEPQYIKPIEGTLYDIAGSRQSGLSDIIHDNHITEAELLDKSKADYLVKVLWLIQIFRLVFEICTRATMKLPITPLEITAVSFSSLSLLTVLVQNKKPQDVGQP</sequence>
<organism evidence="2 3">
    <name type="scientific">Massariosphaeria phaeospora</name>
    <dbReference type="NCBI Taxonomy" id="100035"/>
    <lineage>
        <taxon>Eukaryota</taxon>
        <taxon>Fungi</taxon>
        <taxon>Dikarya</taxon>
        <taxon>Ascomycota</taxon>
        <taxon>Pezizomycotina</taxon>
        <taxon>Dothideomycetes</taxon>
        <taxon>Pleosporomycetidae</taxon>
        <taxon>Pleosporales</taxon>
        <taxon>Pleosporales incertae sedis</taxon>
        <taxon>Massariosphaeria</taxon>
    </lineage>
</organism>
<gene>
    <name evidence="2" type="ORF">BDV95DRAFT_636150</name>
</gene>
<keyword evidence="1" id="KW-1133">Transmembrane helix</keyword>
<dbReference type="Proteomes" id="UP000481861">
    <property type="component" value="Unassembled WGS sequence"/>
</dbReference>
<dbReference type="AlphaFoldDB" id="A0A7C8I5J7"/>
<dbReference type="OrthoDB" id="9451547at2759"/>
<dbReference type="EMBL" id="JAADJZ010000011">
    <property type="protein sequence ID" value="KAF2871354.1"/>
    <property type="molecule type" value="Genomic_DNA"/>
</dbReference>